<sequence length="496" mass="50193">MAPEKQHGVSNSVVVLGVTAMAFSGDGERLAVCGDEPDCSVIVYAWRKRDVLGRARLPPSSPACLASFHPLDPAILATTGAGGLAVWYLEALWDRTVFRPQHLPPASLPPGHHPTVHAWCPHGGLYVGTSGGALALLDLATMAPMQLSCIGSGGADVCGAPAAHSAAASSVLLTDTVGPGAGVAALALNRDHVAVTGTDGSVHVWSQTPLVGGCGPPAFSHEVWLGRGGATGVAVSAAEVGGPEHATLILGCPDGTLFRAGIAPHAGAGVAARAGYTLATPAADFHVGRLAGVAAHPAGGAFVTAGADGSVRMWGAADGALLGRKALGSAQCAVMMLRRVELAEHRALSVVPYQFMFRGTGIEGLNDPDDDGASADGPTGSGASASANAAAAAAMAAAAAAAAAAAMTGNDPDSLMYSDFDLHCSTRKALQVHLIKQKIRDLKAAFNTDFARVQAQKRTDSDRIADLYARLEDTCKDLRKLGAGHLPVGGRVPPRG</sequence>
<dbReference type="EMBL" id="LSYV01000031">
    <property type="protein sequence ID" value="KXZ48050.1"/>
    <property type="molecule type" value="Genomic_DNA"/>
</dbReference>
<evidence type="ECO:0000256" key="1">
    <source>
        <dbReference type="ARBA" id="ARBA00004138"/>
    </source>
</evidence>
<evidence type="ECO:0000256" key="5">
    <source>
        <dbReference type="ARBA" id="ARBA00022737"/>
    </source>
</evidence>
<evidence type="ECO:0000256" key="2">
    <source>
        <dbReference type="ARBA" id="ARBA00004245"/>
    </source>
</evidence>
<proteinExistence type="predicted"/>
<dbReference type="Pfam" id="PF00400">
    <property type="entry name" value="WD40"/>
    <property type="match status" value="1"/>
</dbReference>
<keyword evidence="7" id="KW-0206">Cytoskeleton</keyword>
<keyword evidence="5" id="KW-0677">Repeat</keyword>
<protein>
    <submittedName>
        <fullName evidence="10">Uncharacterized protein</fullName>
    </submittedName>
</protein>
<dbReference type="AlphaFoldDB" id="A0A150GFE7"/>
<evidence type="ECO:0000256" key="9">
    <source>
        <dbReference type="PROSITE-ProRule" id="PRU00221"/>
    </source>
</evidence>
<organism evidence="10 11">
    <name type="scientific">Gonium pectorale</name>
    <name type="common">Green alga</name>
    <dbReference type="NCBI Taxonomy" id="33097"/>
    <lineage>
        <taxon>Eukaryota</taxon>
        <taxon>Viridiplantae</taxon>
        <taxon>Chlorophyta</taxon>
        <taxon>core chlorophytes</taxon>
        <taxon>Chlorophyceae</taxon>
        <taxon>CS clade</taxon>
        <taxon>Chlamydomonadales</taxon>
        <taxon>Volvocaceae</taxon>
        <taxon>Gonium</taxon>
    </lineage>
</organism>
<evidence type="ECO:0000313" key="10">
    <source>
        <dbReference type="EMBL" id="KXZ48050.1"/>
    </source>
</evidence>
<evidence type="ECO:0000256" key="3">
    <source>
        <dbReference type="ARBA" id="ARBA00022490"/>
    </source>
</evidence>
<gene>
    <name evidence="10" type="ORF">GPECTOR_30g145</name>
</gene>
<reference evidence="11" key="1">
    <citation type="journal article" date="2016" name="Nat. Commun.">
        <title>The Gonium pectorale genome demonstrates co-option of cell cycle regulation during the evolution of multicellularity.</title>
        <authorList>
            <person name="Hanschen E.R."/>
            <person name="Marriage T.N."/>
            <person name="Ferris P.J."/>
            <person name="Hamaji T."/>
            <person name="Toyoda A."/>
            <person name="Fujiyama A."/>
            <person name="Neme R."/>
            <person name="Noguchi H."/>
            <person name="Minakuchi Y."/>
            <person name="Suzuki M."/>
            <person name="Kawai-Toyooka H."/>
            <person name="Smith D.R."/>
            <person name="Sparks H."/>
            <person name="Anderson J."/>
            <person name="Bakaric R."/>
            <person name="Luria V."/>
            <person name="Karger A."/>
            <person name="Kirschner M.W."/>
            <person name="Durand P.M."/>
            <person name="Michod R.E."/>
            <person name="Nozaki H."/>
            <person name="Olson B.J."/>
        </authorList>
    </citation>
    <scope>NUCLEOTIDE SEQUENCE [LARGE SCALE GENOMIC DNA]</scope>
    <source>
        <strain evidence="11">NIES-2863</strain>
    </source>
</reference>
<name>A0A150GFE7_GONPE</name>
<evidence type="ECO:0000313" key="11">
    <source>
        <dbReference type="Proteomes" id="UP000075714"/>
    </source>
</evidence>
<dbReference type="PANTHER" id="PTHR14885">
    <property type="entry name" value="CILIA- AND FLAGELLA-ASSOCIATED PROTEIN 43-RELATED"/>
    <property type="match status" value="1"/>
</dbReference>
<accession>A0A150GFE7</accession>
<evidence type="ECO:0000256" key="8">
    <source>
        <dbReference type="ARBA" id="ARBA00023273"/>
    </source>
</evidence>
<keyword evidence="4 9" id="KW-0853">WD repeat</keyword>
<comment type="subcellular location">
    <subcellularLocation>
        <location evidence="1">Cell projection</location>
        <location evidence="1">Cilium</location>
    </subcellularLocation>
    <subcellularLocation>
        <location evidence="2">Cytoplasm</location>
        <location evidence="2">Cytoskeleton</location>
    </subcellularLocation>
</comment>
<evidence type="ECO:0000256" key="7">
    <source>
        <dbReference type="ARBA" id="ARBA00023212"/>
    </source>
</evidence>
<comment type="caution">
    <text evidence="10">The sequence shown here is derived from an EMBL/GenBank/DDBJ whole genome shotgun (WGS) entry which is preliminary data.</text>
</comment>
<dbReference type="InterPro" id="IPR001680">
    <property type="entry name" value="WD40_rpt"/>
</dbReference>
<dbReference type="Gene3D" id="2.130.10.10">
    <property type="entry name" value="YVTN repeat-like/Quinoprotein amine dehydrogenase"/>
    <property type="match status" value="2"/>
</dbReference>
<keyword evidence="11" id="KW-1185">Reference proteome</keyword>
<dbReference type="Pfam" id="PF25828">
    <property type="entry name" value="CC_Cfap43"/>
    <property type="match status" value="1"/>
</dbReference>
<dbReference type="InterPro" id="IPR015943">
    <property type="entry name" value="WD40/YVTN_repeat-like_dom_sf"/>
</dbReference>
<keyword evidence="8" id="KW-0966">Cell projection</keyword>
<evidence type="ECO:0000256" key="4">
    <source>
        <dbReference type="ARBA" id="ARBA00022574"/>
    </source>
</evidence>
<keyword evidence="6" id="KW-0175">Coiled coil</keyword>
<dbReference type="PANTHER" id="PTHR14885:SF1">
    <property type="entry name" value="CILIA- AND FLAGELLA-ASSOCIATED PROTEIN 43"/>
    <property type="match status" value="1"/>
</dbReference>
<feature type="repeat" description="WD" evidence="9">
    <location>
        <begin position="283"/>
        <end position="324"/>
    </location>
</feature>
<dbReference type="GO" id="GO:0005930">
    <property type="term" value="C:axoneme"/>
    <property type="evidence" value="ECO:0007669"/>
    <property type="project" value="TreeGrafter"/>
</dbReference>
<dbReference type="SMART" id="SM00320">
    <property type="entry name" value="WD40"/>
    <property type="match status" value="3"/>
</dbReference>
<dbReference type="PROSITE" id="PS50294">
    <property type="entry name" value="WD_REPEATS_REGION"/>
    <property type="match status" value="1"/>
</dbReference>
<dbReference type="PROSITE" id="PS50082">
    <property type="entry name" value="WD_REPEATS_2"/>
    <property type="match status" value="1"/>
</dbReference>
<dbReference type="GO" id="GO:0060271">
    <property type="term" value="P:cilium assembly"/>
    <property type="evidence" value="ECO:0007669"/>
    <property type="project" value="TreeGrafter"/>
</dbReference>
<dbReference type="InterPro" id="IPR011047">
    <property type="entry name" value="Quinoprotein_ADH-like_sf"/>
</dbReference>
<keyword evidence="3" id="KW-0963">Cytoplasm</keyword>
<dbReference type="Proteomes" id="UP000075714">
    <property type="component" value="Unassembled WGS sequence"/>
</dbReference>
<evidence type="ECO:0000256" key="6">
    <source>
        <dbReference type="ARBA" id="ARBA00023054"/>
    </source>
</evidence>
<dbReference type="OrthoDB" id="535167at2759"/>
<dbReference type="SUPFAM" id="SSF50998">
    <property type="entry name" value="Quinoprotein alcohol dehydrogenase-like"/>
    <property type="match status" value="1"/>
</dbReference>